<comment type="similarity">
    <text evidence="2">Belongs to the acyltransferase 3 family.</text>
</comment>
<reference evidence="9" key="1">
    <citation type="submission" date="2021-04" db="EMBL/GenBank/DDBJ databases">
        <title>Complete genome sequence for Sulfitobacter sp. strain JK7-1.</title>
        <authorList>
            <person name="Park S.-J."/>
        </authorList>
    </citation>
    <scope>NUCLEOTIDE SEQUENCE</scope>
    <source>
        <strain evidence="9">JK7-1</strain>
    </source>
</reference>
<feature type="transmembrane region" description="Helical" evidence="7">
    <location>
        <begin position="181"/>
        <end position="201"/>
    </location>
</feature>
<dbReference type="RefSeq" id="WP_212703880.1">
    <property type="nucleotide sequence ID" value="NZ_CP073581.1"/>
</dbReference>
<keyword evidence="10" id="KW-1185">Reference proteome</keyword>
<dbReference type="PANTHER" id="PTHR40074">
    <property type="entry name" value="O-ACETYLTRANSFERASE WECH"/>
    <property type="match status" value="1"/>
</dbReference>
<keyword evidence="4 7" id="KW-0812">Transmembrane</keyword>
<feature type="transmembrane region" description="Helical" evidence="7">
    <location>
        <begin position="297"/>
        <end position="319"/>
    </location>
</feature>
<comment type="subcellular location">
    <subcellularLocation>
        <location evidence="1">Cell membrane</location>
        <topology evidence="1">Multi-pass membrane protein</topology>
    </subcellularLocation>
</comment>
<keyword evidence="9" id="KW-0808">Transferase</keyword>
<evidence type="ECO:0000256" key="1">
    <source>
        <dbReference type="ARBA" id="ARBA00004651"/>
    </source>
</evidence>
<organism evidence="9 10">
    <name type="scientific">Sulfitobacter albidus</name>
    <dbReference type="NCBI Taxonomy" id="2829501"/>
    <lineage>
        <taxon>Bacteria</taxon>
        <taxon>Pseudomonadati</taxon>
        <taxon>Pseudomonadota</taxon>
        <taxon>Alphaproteobacteria</taxon>
        <taxon>Rhodobacterales</taxon>
        <taxon>Roseobacteraceae</taxon>
        <taxon>Sulfitobacter</taxon>
    </lineage>
</organism>
<dbReference type="EMBL" id="CP073581">
    <property type="protein sequence ID" value="QUJ75676.1"/>
    <property type="molecule type" value="Genomic_DNA"/>
</dbReference>
<dbReference type="GO" id="GO:0016413">
    <property type="term" value="F:O-acetyltransferase activity"/>
    <property type="evidence" value="ECO:0007669"/>
    <property type="project" value="TreeGrafter"/>
</dbReference>
<feature type="transmembrane region" description="Helical" evidence="7">
    <location>
        <begin position="208"/>
        <end position="227"/>
    </location>
</feature>
<feature type="transmembrane region" description="Helical" evidence="7">
    <location>
        <begin position="155"/>
        <end position="175"/>
    </location>
</feature>
<feature type="domain" description="Acyltransferase 3" evidence="8">
    <location>
        <begin position="9"/>
        <end position="313"/>
    </location>
</feature>
<evidence type="ECO:0000256" key="2">
    <source>
        <dbReference type="ARBA" id="ARBA00007400"/>
    </source>
</evidence>
<keyword evidence="5 7" id="KW-1133">Transmembrane helix</keyword>
<evidence type="ECO:0000259" key="8">
    <source>
        <dbReference type="Pfam" id="PF01757"/>
    </source>
</evidence>
<keyword evidence="3" id="KW-1003">Cell membrane</keyword>
<dbReference type="Proteomes" id="UP000683291">
    <property type="component" value="Chromosome 1"/>
</dbReference>
<gene>
    <name evidence="9" type="ORF">KDD17_12005</name>
</gene>
<sequence>MTDANARLHALDSAKGIGIILVVFGHAWRGAFGAGLIPETGLFAAVDTAIYAFHMPLFFFLSGLLFLDTLEKYRADTLLKSRVSRLLWPMALWTWLFFGMKLVGGAAVNAPVDLADVPLIPLPPYEHLWFLWALFLCQSLVILLYAAWPRAPSRGVAEYCALGLAIALTVGQAFIGTPSLIWGPMIAHLPFFLLGIGLGTGRINRPSALLMILAAAAFGFQLLAVVQSGVDRASIPTSAALLIFFWIVWLGVDRDGDARVLKLLRSLGAATMVIYLTHTIFSAALRIALVKLGIDALPVLLLATTAIGLAAPFAVLGAARKLRLVKVLGF</sequence>
<dbReference type="GO" id="GO:0009246">
    <property type="term" value="P:enterobacterial common antigen biosynthetic process"/>
    <property type="evidence" value="ECO:0007669"/>
    <property type="project" value="TreeGrafter"/>
</dbReference>
<dbReference type="PANTHER" id="PTHR40074:SF2">
    <property type="entry name" value="O-ACETYLTRANSFERASE WECH"/>
    <property type="match status" value="1"/>
</dbReference>
<feature type="transmembrane region" description="Helical" evidence="7">
    <location>
        <begin position="128"/>
        <end position="148"/>
    </location>
</feature>
<proteinExistence type="inferred from homology"/>
<feature type="transmembrane region" description="Helical" evidence="7">
    <location>
        <begin position="87"/>
        <end position="108"/>
    </location>
</feature>
<feature type="transmembrane region" description="Helical" evidence="7">
    <location>
        <begin position="233"/>
        <end position="252"/>
    </location>
</feature>
<dbReference type="AlphaFoldDB" id="A0A975JC07"/>
<keyword evidence="6 7" id="KW-0472">Membrane</keyword>
<dbReference type="KEGG" id="sual:KDD17_12005"/>
<evidence type="ECO:0000256" key="6">
    <source>
        <dbReference type="ARBA" id="ARBA00023136"/>
    </source>
</evidence>
<evidence type="ECO:0000256" key="4">
    <source>
        <dbReference type="ARBA" id="ARBA00022692"/>
    </source>
</evidence>
<keyword evidence="9" id="KW-0012">Acyltransferase</keyword>
<feature type="transmembrane region" description="Helical" evidence="7">
    <location>
        <begin position="264"/>
        <end position="285"/>
    </location>
</feature>
<evidence type="ECO:0000256" key="5">
    <source>
        <dbReference type="ARBA" id="ARBA00022989"/>
    </source>
</evidence>
<evidence type="ECO:0000256" key="7">
    <source>
        <dbReference type="SAM" id="Phobius"/>
    </source>
</evidence>
<evidence type="ECO:0000313" key="10">
    <source>
        <dbReference type="Proteomes" id="UP000683291"/>
    </source>
</evidence>
<protein>
    <submittedName>
        <fullName evidence="9">Acyltransferase</fullName>
    </submittedName>
</protein>
<evidence type="ECO:0000313" key="9">
    <source>
        <dbReference type="EMBL" id="QUJ75676.1"/>
    </source>
</evidence>
<dbReference type="InterPro" id="IPR002656">
    <property type="entry name" value="Acyl_transf_3_dom"/>
</dbReference>
<feature type="transmembrane region" description="Helical" evidence="7">
    <location>
        <begin position="17"/>
        <end position="37"/>
    </location>
</feature>
<evidence type="ECO:0000256" key="3">
    <source>
        <dbReference type="ARBA" id="ARBA00022475"/>
    </source>
</evidence>
<dbReference type="GO" id="GO:0005886">
    <property type="term" value="C:plasma membrane"/>
    <property type="evidence" value="ECO:0007669"/>
    <property type="project" value="UniProtKB-SubCell"/>
</dbReference>
<feature type="transmembrane region" description="Helical" evidence="7">
    <location>
        <begin position="49"/>
        <end position="67"/>
    </location>
</feature>
<accession>A0A975JC07</accession>
<name>A0A975JC07_9RHOB</name>
<dbReference type="Pfam" id="PF01757">
    <property type="entry name" value="Acyl_transf_3"/>
    <property type="match status" value="1"/>
</dbReference>